<dbReference type="EMBL" id="UOGK01000513">
    <property type="protein sequence ID" value="VAX41259.1"/>
    <property type="molecule type" value="Genomic_DNA"/>
</dbReference>
<feature type="compositionally biased region" description="Pro residues" evidence="1">
    <location>
        <begin position="28"/>
        <end position="52"/>
    </location>
</feature>
<gene>
    <name evidence="2" type="ORF">MNBD_PLANCTO03-285</name>
</gene>
<sequence>MSLHTTKLATLLAVTALAAPALAQVVSPPEPKPAPAAPYVPPAPPPSTPAPRPTEQVPQVDYDPITPRDEQGQIIPLEAPYEYVAMAHNPLITLEVFTKIAPVFYERRQRVEQLIIEHLGVMMEIENGLIDSMRMEDEEAMRETTGKVSVFTSHASLTPFLSADITRSGLVSRNIGTITQKIMQDHQKLVTTTAMGAPTTDDGATGIDQMMQAALNMSISEYEYFYSRLMMDIADQFGAVLPQLALDAETAAVVTPLADQLASEGDLDTRALLIREIFATLDDDTRKQAAILTIELRPEIDTASLMAPIPEGAEAVELDNETRLEIIFQLLDGGTVDTSAFVKK</sequence>
<reference evidence="2" key="1">
    <citation type="submission" date="2018-06" db="EMBL/GenBank/DDBJ databases">
        <authorList>
            <person name="Zhirakovskaya E."/>
        </authorList>
    </citation>
    <scope>NUCLEOTIDE SEQUENCE</scope>
</reference>
<evidence type="ECO:0000313" key="2">
    <source>
        <dbReference type="EMBL" id="VAX41259.1"/>
    </source>
</evidence>
<name>A0A3B1DFY0_9ZZZZ</name>
<dbReference type="AlphaFoldDB" id="A0A3B1DFY0"/>
<feature type="region of interest" description="Disordered" evidence="1">
    <location>
        <begin position="28"/>
        <end position="57"/>
    </location>
</feature>
<proteinExistence type="predicted"/>
<protein>
    <submittedName>
        <fullName evidence="2">Uncharacterized protein</fullName>
    </submittedName>
</protein>
<organism evidence="2">
    <name type="scientific">hydrothermal vent metagenome</name>
    <dbReference type="NCBI Taxonomy" id="652676"/>
    <lineage>
        <taxon>unclassified sequences</taxon>
        <taxon>metagenomes</taxon>
        <taxon>ecological metagenomes</taxon>
    </lineage>
</organism>
<accession>A0A3B1DFY0</accession>
<evidence type="ECO:0000256" key="1">
    <source>
        <dbReference type="SAM" id="MobiDB-lite"/>
    </source>
</evidence>